<feature type="compositionally biased region" description="Polar residues" evidence="2">
    <location>
        <begin position="1071"/>
        <end position="1081"/>
    </location>
</feature>
<evidence type="ECO:0000256" key="2">
    <source>
        <dbReference type="SAM" id="MobiDB-lite"/>
    </source>
</evidence>
<keyword evidence="1" id="KW-0175">Coiled coil</keyword>
<feature type="coiled-coil region" evidence="1">
    <location>
        <begin position="741"/>
        <end position="846"/>
    </location>
</feature>
<feature type="compositionally biased region" description="Acidic residues" evidence="2">
    <location>
        <begin position="1198"/>
        <end position="1208"/>
    </location>
</feature>
<dbReference type="EMBL" id="JAANQT010001158">
    <property type="protein sequence ID" value="KAG1306315.1"/>
    <property type="molecule type" value="Genomic_DNA"/>
</dbReference>
<feature type="compositionally biased region" description="Acidic residues" evidence="2">
    <location>
        <begin position="918"/>
        <end position="930"/>
    </location>
</feature>
<feature type="compositionally biased region" description="Pro residues" evidence="2">
    <location>
        <begin position="1021"/>
        <end position="1038"/>
    </location>
</feature>
<feature type="coiled-coil region" evidence="1">
    <location>
        <begin position="368"/>
        <end position="402"/>
    </location>
</feature>
<proteinExistence type="predicted"/>
<feature type="compositionally biased region" description="Pro residues" evidence="2">
    <location>
        <begin position="1092"/>
        <end position="1103"/>
    </location>
</feature>
<comment type="caution">
    <text evidence="3">The sequence shown here is derived from an EMBL/GenBank/DDBJ whole genome shotgun (WGS) entry which is preliminary data.</text>
</comment>
<feature type="coiled-coil region" evidence="1">
    <location>
        <begin position="441"/>
        <end position="475"/>
    </location>
</feature>
<gene>
    <name evidence="3" type="ORF">G6F64_007690</name>
</gene>
<sequence length="1208" mass="136827">MTSISAAEGDDSWLKKRSSLFNSNTTTNDDNKQKGVDKELARLKNIGAVSSVWTNKFVQEDSPAAKRLSFGSLPSTSPKSPTFNIKARRTLSGNNKELANQIASVLQDSNPELDIKKEDMKQPSSFGNTLSNTPSIPSEPKEASVAELKEIPVTEFKQEDINRSSFGNTISSPSALQRTIDVPEQDDPVPERKDTPAAEKKEEGSFDTPSTSQTVDLDEAASLWFQYETLKSQYAQMNARFHKASEDIAFYKRQLESLDATTRQKLTAAREEKDETENSQRVDLDEAATLWFQYETLKTQYAQMNARFQKANEDIEFYKRQLELLDTSTRENLAAAEKKNEEHRLSLLEKPNTSSGDLDEAASLWFQCETLKTQYAQINARLNKANEDIAFYKRQLEHLDTSTQENLAVAEKKKEEQSASVGMSSDQTVNLDEAASLWFQYETLKTQYAQINARLNRANEDIAFYKRQLEHLDTSTQENLAVAEKKKEEQSASVGMSSDQTVNLDEAASLWFQCETLKTQYAQINARLNRANEDIVFYKRQLEHLDTSAQENLAAAAEERDREVRGLTELIVKQDKLLGEYETNLENLRRSRNEENNAEIEALYQELTGLYKTKDEMQSAITALKAELEMSHSQMQLMMVVSTEIQNEFESYKRKMDFGIKEMLAEKQQEHQKELEALEQKHSTEKEEMRQREPKVSVHQASDASLQEVESLRKKVFELIGTVEEKDRESKRVAAERENTCKAVLEQVSELKKIKQELSEKENDLIEEKDRLSRMAAAERENTLKIVLEQVSELKKLNEELCEKEKAVASSMSHNAKTIQSLQDQVTELNKALEHKDQTIAQMEKQMHTQKTGMEAQIMDLTQSILEKDAQLLEYANQQVTREPITVAQNGINANHPPQDETKHQASHARNYMYTTSSDEEAYSTDEEEHDIQPAEHSFSKTLSPELTHTPHVESSDEEDKQQPSDFSYSSTLSRSVLSLHSSSSTLANTTTQDDPEDLKRSSISSHALSPSEENSTTSWPVPPPTPPPSEPLPPLPMSPSEHEDGLKQKETPVIRRGRSKTMIRGEAPSPFTTSIHQTNELARVVTKEKPVPPPRKAIPVPPPRKENTFRNSAPVARKEIPVPPPRKANTFRNSAPVPPPRKETTFRHSVPLSLPPKESALESSMPVPPPRQEITKPMMESLAAQTSLPMNTKWMDDPESEEEAQYL</sequence>
<feature type="coiled-coil region" evidence="1">
    <location>
        <begin position="514"/>
        <end position="598"/>
    </location>
</feature>
<reference evidence="3" key="1">
    <citation type="journal article" date="2020" name="Microb. Genom.">
        <title>Genetic diversity of clinical and environmental Mucorales isolates obtained from an investigation of mucormycosis cases among solid organ transplant recipients.</title>
        <authorList>
            <person name="Nguyen M.H."/>
            <person name="Kaul D."/>
            <person name="Muto C."/>
            <person name="Cheng S.J."/>
            <person name="Richter R.A."/>
            <person name="Bruno V.M."/>
            <person name="Liu G."/>
            <person name="Beyhan S."/>
            <person name="Sundermann A.J."/>
            <person name="Mounaud S."/>
            <person name="Pasculle A.W."/>
            <person name="Nierman W.C."/>
            <person name="Driscoll E."/>
            <person name="Cumbie R."/>
            <person name="Clancy C.J."/>
            <person name="Dupont C.L."/>
        </authorList>
    </citation>
    <scope>NUCLEOTIDE SEQUENCE</scope>
    <source>
        <strain evidence="3">GL11</strain>
    </source>
</reference>
<evidence type="ECO:0000313" key="4">
    <source>
        <dbReference type="Proteomes" id="UP000716291"/>
    </source>
</evidence>
<feature type="region of interest" description="Disordered" evidence="2">
    <location>
        <begin position="917"/>
        <end position="1174"/>
    </location>
</feature>
<feature type="region of interest" description="Disordered" evidence="2">
    <location>
        <begin position="64"/>
        <end position="83"/>
    </location>
</feature>
<feature type="coiled-coil region" evidence="1">
    <location>
        <begin position="294"/>
        <end position="328"/>
    </location>
</feature>
<protein>
    <submittedName>
        <fullName evidence="3">Uncharacterized protein</fullName>
    </submittedName>
</protein>
<dbReference type="AlphaFoldDB" id="A0A9P6X6G9"/>
<feature type="compositionally biased region" description="Polar residues" evidence="2">
    <location>
        <begin position="122"/>
        <end position="136"/>
    </location>
</feature>
<accession>A0A9P6X6G9</accession>
<name>A0A9P6X6G9_RHIOR</name>
<organism evidence="3 4">
    <name type="scientific">Rhizopus oryzae</name>
    <name type="common">Mucormycosis agent</name>
    <name type="synonym">Rhizopus arrhizus var. delemar</name>
    <dbReference type="NCBI Taxonomy" id="64495"/>
    <lineage>
        <taxon>Eukaryota</taxon>
        <taxon>Fungi</taxon>
        <taxon>Fungi incertae sedis</taxon>
        <taxon>Mucoromycota</taxon>
        <taxon>Mucoromycotina</taxon>
        <taxon>Mucoromycetes</taxon>
        <taxon>Mucorales</taxon>
        <taxon>Mucorineae</taxon>
        <taxon>Rhizopodaceae</taxon>
        <taxon>Rhizopus</taxon>
    </lineage>
</organism>
<feature type="region of interest" description="Disordered" evidence="2">
    <location>
        <begin position="109"/>
        <end position="145"/>
    </location>
</feature>
<feature type="compositionally biased region" description="Low complexity" evidence="2">
    <location>
        <begin position="968"/>
        <end position="992"/>
    </location>
</feature>
<dbReference type="Proteomes" id="UP000716291">
    <property type="component" value="Unassembled WGS sequence"/>
</dbReference>
<keyword evidence="4" id="KW-1185">Reference proteome</keyword>
<feature type="compositionally biased region" description="Polar residues" evidence="2">
    <location>
        <begin position="72"/>
        <end position="83"/>
    </location>
</feature>
<feature type="compositionally biased region" description="Basic and acidic residues" evidence="2">
    <location>
        <begin position="1041"/>
        <end position="1054"/>
    </location>
</feature>
<evidence type="ECO:0000313" key="3">
    <source>
        <dbReference type="EMBL" id="KAG1306315.1"/>
    </source>
</evidence>
<feature type="region of interest" description="Disordered" evidence="2">
    <location>
        <begin position="159"/>
        <end position="213"/>
    </location>
</feature>
<feature type="region of interest" description="Disordered" evidence="2">
    <location>
        <begin position="681"/>
        <end position="704"/>
    </location>
</feature>
<feature type="compositionally biased region" description="Polar residues" evidence="2">
    <location>
        <begin position="163"/>
        <end position="177"/>
    </location>
</feature>
<feature type="compositionally biased region" description="Basic and acidic residues" evidence="2">
    <location>
        <begin position="189"/>
        <end position="204"/>
    </location>
</feature>
<feature type="region of interest" description="Disordered" evidence="2">
    <location>
        <begin position="1188"/>
        <end position="1208"/>
    </location>
</feature>
<feature type="compositionally biased region" description="Basic and acidic residues" evidence="2">
    <location>
        <begin position="681"/>
        <end position="696"/>
    </location>
</feature>
<feature type="compositionally biased region" description="Polar residues" evidence="2">
    <location>
        <begin position="1002"/>
        <end position="1015"/>
    </location>
</feature>
<evidence type="ECO:0000256" key="1">
    <source>
        <dbReference type="SAM" id="Coils"/>
    </source>
</evidence>